<keyword evidence="2" id="KW-0255">Endonuclease</keyword>
<feature type="domain" description="Putative restriction endonuclease" evidence="1">
    <location>
        <begin position="27"/>
        <end position="191"/>
    </location>
</feature>
<dbReference type="RefSeq" id="WP_194030039.1">
    <property type="nucleotide sequence ID" value="NZ_JADEWZ010000019.1"/>
</dbReference>
<gene>
    <name evidence="2" type="ORF">IQ249_13640</name>
</gene>
<reference evidence="2" key="1">
    <citation type="submission" date="2020-10" db="EMBL/GenBank/DDBJ databases">
        <authorList>
            <person name="Castelo-Branco R."/>
            <person name="Eusebio N."/>
            <person name="Adriana R."/>
            <person name="Vieira A."/>
            <person name="Brugerolle De Fraissinette N."/>
            <person name="Rezende De Castro R."/>
            <person name="Schneider M.P."/>
            <person name="Vasconcelos V."/>
            <person name="Leao P.N."/>
        </authorList>
    </citation>
    <scope>NUCLEOTIDE SEQUENCE</scope>
    <source>
        <strain evidence="2">LEGE 07157</strain>
    </source>
</reference>
<dbReference type="CDD" id="cd06260">
    <property type="entry name" value="DUF820-like"/>
    <property type="match status" value="1"/>
</dbReference>
<comment type="caution">
    <text evidence="2">The sequence shown here is derived from an EMBL/GenBank/DDBJ whole genome shotgun (WGS) entry which is preliminary data.</text>
</comment>
<dbReference type="AlphaFoldDB" id="A0A8J7DXP9"/>
<keyword evidence="2" id="KW-0540">Nuclease</keyword>
<dbReference type="PANTHER" id="PTHR35400:SF3">
    <property type="entry name" value="SLL1072 PROTEIN"/>
    <property type="match status" value="1"/>
</dbReference>
<dbReference type="GO" id="GO:0004519">
    <property type="term" value="F:endonuclease activity"/>
    <property type="evidence" value="ECO:0007669"/>
    <property type="project" value="UniProtKB-KW"/>
</dbReference>
<dbReference type="Proteomes" id="UP000654482">
    <property type="component" value="Unassembled WGS sequence"/>
</dbReference>
<keyword evidence="2" id="KW-0378">Hydrolase</keyword>
<dbReference type="SUPFAM" id="SSF52980">
    <property type="entry name" value="Restriction endonuclease-like"/>
    <property type="match status" value="1"/>
</dbReference>
<dbReference type="Gene3D" id="3.90.1570.10">
    <property type="entry name" value="tt1808, chain A"/>
    <property type="match status" value="1"/>
</dbReference>
<name>A0A8J7DXP9_9CYAN</name>
<organism evidence="2 3">
    <name type="scientific">Lusitaniella coriacea LEGE 07157</name>
    <dbReference type="NCBI Taxonomy" id="945747"/>
    <lineage>
        <taxon>Bacteria</taxon>
        <taxon>Bacillati</taxon>
        <taxon>Cyanobacteriota</taxon>
        <taxon>Cyanophyceae</taxon>
        <taxon>Spirulinales</taxon>
        <taxon>Lusitaniellaceae</taxon>
        <taxon>Lusitaniella</taxon>
    </lineage>
</organism>
<dbReference type="PANTHER" id="PTHR35400">
    <property type="entry name" value="SLR1083 PROTEIN"/>
    <property type="match status" value="1"/>
</dbReference>
<dbReference type="Pfam" id="PF05685">
    <property type="entry name" value="Uma2"/>
    <property type="match status" value="1"/>
</dbReference>
<dbReference type="InterPro" id="IPR012296">
    <property type="entry name" value="Nuclease_put_TT1808"/>
</dbReference>
<dbReference type="InterPro" id="IPR011335">
    <property type="entry name" value="Restrct_endonuc-II-like"/>
</dbReference>
<sequence>MSAISTILKLPPLESGDRLTRYEFERRYQAMPSIKKAELIEGVVYVASPVRATRHGRPHADIIGCLFVYKVATPGVDLQDNATVRLDVDNEVQPDALLRLEAGGTSRISDDDYIEGVPELIAEVAASSASYDLNDKLNAYRRNGVKEYLVWQSYENRLDWFRLREGEYIALDPDERGVIRSEVFPGLWLSVTALERGDLAEVLGVLQQGLQTSEHQAFAASLRS</sequence>
<evidence type="ECO:0000259" key="1">
    <source>
        <dbReference type="Pfam" id="PF05685"/>
    </source>
</evidence>
<proteinExistence type="predicted"/>
<keyword evidence="3" id="KW-1185">Reference proteome</keyword>
<accession>A0A8J7DXP9</accession>
<dbReference type="EMBL" id="JADEWZ010000019">
    <property type="protein sequence ID" value="MBE9116945.1"/>
    <property type="molecule type" value="Genomic_DNA"/>
</dbReference>
<evidence type="ECO:0000313" key="2">
    <source>
        <dbReference type="EMBL" id="MBE9116945.1"/>
    </source>
</evidence>
<evidence type="ECO:0000313" key="3">
    <source>
        <dbReference type="Proteomes" id="UP000654482"/>
    </source>
</evidence>
<protein>
    <submittedName>
        <fullName evidence="2">Uma2 family endonuclease</fullName>
    </submittedName>
</protein>
<dbReference type="InterPro" id="IPR008538">
    <property type="entry name" value="Uma2"/>
</dbReference>